<sequence length="135" mass="15250">MPLSEEKIQESGNVAKGWGIKISDRVIMITTPESPYEQVTKEVKTHTYSVGRNWHFPVEILSVDYKALETVHLTRTKEEARQIAEKQARDEISSKISPGAGIIEEHVRILAGSADTERVRVETETYEDLAVYPNP</sequence>
<reference evidence="1" key="1">
    <citation type="submission" date="2019-08" db="EMBL/GenBank/DDBJ databases">
        <authorList>
            <person name="Kucharzyk K."/>
            <person name="Murdoch R.W."/>
            <person name="Higgins S."/>
            <person name="Loffler F."/>
        </authorList>
    </citation>
    <scope>NUCLEOTIDE SEQUENCE</scope>
</reference>
<dbReference type="EMBL" id="VSSQ01102069">
    <property type="protein sequence ID" value="MPN43583.1"/>
    <property type="molecule type" value="Genomic_DNA"/>
</dbReference>
<protein>
    <submittedName>
        <fullName evidence="1">Uncharacterized protein</fullName>
    </submittedName>
</protein>
<dbReference type="Pfam" id="PF06898">
    <property type="entry name" value="YqfD"/>
    <property type="match status" value="1"/>
</dbReference>
<gene>
    <name evidence="1" type="ORF">SDC9_191143</name>
</gene>
<dbReference type="AlphaFoldDB" id="A0A645I829"/>
<comment type="caution">
    <text evidence="1">The sequence shown here is derived from an EMBL/GenBank/DDBJ whole genome shotgun (WGS) entry which is preliminary data.</text>
</comment>
<name>A0A645I829_9ZZZZ</name>
<dbReference type="InterPro" id="IPR010690">
    <property type="entry name" value="YqfD"/>
</dbReference>
<proteinExistence type="predicted"/>
<accession>A0A645I829</accession>
<evidence type="ECO:0000313" key="1">
    <source>
        <dbReference type="EMBL" id="MPN43583.1"/>
    </source>
</evidence>
<organism evidence="1">
    <name type="scientific">bioreactor metagenome</name>
    <dbReference type="NCBI Taxonomy" id="1076179"/>
    <lineage>
        <taxon>unclassified sequences</taxon>
        <taxon>metagenomes</taxon>
        <taxon>ecological metagenomes</taxon>
    </lineage>
</organism>